<name>A0A9P7U402_9HYPO</name>
<organism evidence="2 3">
    <name type="scientific">Claviceps aff. purpurea</name>
    <dbReference type="NCBI Taxonomy" id="1967640"/>
    <lineage>
        <taxon>Eukaryota</taxon>
        <taxon>Fungi</taxon>
        <taxon>Dikarya</taxon>
        <taxon>Ascomycota</taxon>
        <taxon>Pezizomycotina</taxon>
        <taxon>Sordariomycetes</taxon>
        <taxon>Hypocreomycetidae</taxon>
        <taxon>Hypocreales</taxon>
        <taxon>Clavicipitaceae</taxon>
        <taxon>Claviceps</taxon>
    </lineage>
</organism>
<dbReference type="AlphaFoldDB" id="A0A9P7U402"/>
<proteinExistence type="predicted"/>
<evidence type="ECO:0000313" key="3">
    <source>
        <dbReference type="Proteomes" id="UP000707071"/>
    </source>
</evidence>
<protein>
    <submittedName>
        <fullName evidence="2">Uncharacterized protein</fullName>
    </submittedName>
</protein>
<feature type="region of interest" description="Disordered" evidence="1">
    <location>
        <begin position="245"/>
        <end position="284"/>
    </location>
</feature>
<comment type="caution">
    <text evidence="2">The sequence shown here is derived from an EMBL/GenBank/DDBJ whole genome shotgun (WGS) entry which is preliminary data.</text>
</comment>
<reference evidence="2 3" key="1">
    <citation type="journal article" date="2020" name="bioRxiv">
        <title>Whole genome comparisons of ergot fungi reveals the divergence and evolution of species within the genus Claviceps are the result of varying mechanisms driving genome evolution and host range expansion.</title>
        <authorList>
            <person name="Wyka S.A."/>
            <person name="Mondo S.J."/>
            <person name="Liu M."/>
            <person name="Dettman J."/>
            <person name="Nalam V."/>
            <person name="Broders K.D."/>
        </authorList>
    </citation>
    <scope>NUCLEOTIDE SEQUENCE [LARGE SCALE GENOMIC DNA]</scope>
    <source>
        <strain evidence="2 3">Clav52</strain>
    </source>
</reference>
<keyword evidence="3" id="KW-1185">Reference proteome</keyword>
<dbReference type="EMBL" id="SRRH01000126">
    <property type="protein sequence ID" value="KAG6298397.1"/>
    <property type="molecule type" value="Genomic_DNA"/>
</dbReference>
<dbReference type="Proteomes" id="UP000707071">
    <property type="component" value="Unassembled WGS sequence"/>
</dbReference>
<sequence length="284" mass="31835">MALLCSSFIDADLPCNVCDAWIQGSFAVLNEPEIRKPDVLRSMLSQRSPHLGILWLGAILLDMQRYIMTTARQVGYPNDLHSAAWTGTLISFIQQPVADYPPNVETISRADEARLMFLSQAERHEEMCFVDFPPFGKIAVRDCILEVQLHASCSSCSGSHALLYAGFAWDCLGEVRVAQDSESCVFEYNDATEHPVASMAICYDKLDRDTSRSVGTTRNIFAWLRNDDGWPVSERAIRDWLDEDWSSEDDDETAAPEGDGKSTTSRRKVGPWLSRAVTTRSRTI</sequence>
<feature type="compositionally biased region" description="Acidic residues" evidence="1">
    <location>
        <begin position="245"/>
        <end position="254"/>
    </location>
</feature>
<accession>A0A9P7U402</accession>
<evidence type="ECO:0000256" key="1">
    <source>
        <dbReference type="SAM" id="MobiDB-lite"/>
    </source>
</evidence>
<evidence type="ECO:0000313" key="2">
    <source>
        <dbReference type="EMBL" id="KAG6298397.1"/>
    </source>
</evidence>
<gene>
    <name evidence="2" type="ORF">E4U09_000834</name>
</gene>